<proteinExistence type="predicted"/>
<name>A0A9Q3Q995_9BASI</name>
<dbReference type="InterPro" id="IPR043502">
    <property type="entry name" value="DNA/RNA_pol_sf"/>
</dbReference>
<organism evidence="1 2">
    <name type="scientific">Austropuccinia psidii MF-1</name>
    <dbReference type="NCBI Taxonomy" id="1389203"/>
    <lineage>
        <taxon>Eukaryota</taxon>
        <taxon>Fungi</taxon>
        <taxon>Dikarya</taxon>
        <taxon>Basidiomycota</taxon>
        <taxon>Pucciniomycotina</taxon>
        <taxon>Pucciniomycetes</taxon>
        <taxon>Pucciniales</taxon>
        <taxon>Sphaerophragmiaceae</taxon>
        <taxon>Austropuccinia</taxon>
    </lineage>
</organism>
<protein>
    <submittedName>
        <fullName evidence="1">Uncharacterized protein</fullName>
    </submittedName>
</protein>
<dbReference type="EMBL" id="AVOT02137339">
    <property type="protein sequence ID" value="MBW0590193.1"/>
    <property type="molecule type" value="Genomic_DNA"/>
</dbReference>
<evidence type="ECO:0000313" key="1">
    <source>
        <dbReference type="EMBL" id="MBW0590193.1"/>
    </source>
</evidence>
<dbReference type="OrthoDB" id="3341476at2759"/>
<accession>A0A9Q3Q995</accession>
<keyword evidence="2" id="KW-1185">Reference proteome</keyword>
<dbReference type="Proteomes" id="UP000765509">
    <property type="component" value="Unassembled WGS sequence"/>
</dbReference>
<sequence length="126" mass="14344">MCPISFPDLGPITLFPKASKRLFHFSSMEYLGYVDSSEGLKMDKKRFQQILNWPTQEPSRLLNHSMALQPSTTILLIINLRQSVHAPSSSIKIQFPDPPPNEESLSQFHQLKEALTTSPILLYQSM</sequence>
<reference evidence="1" key="1">
    <citation type="submission" date="2021-03" db="EMBL/GenBank/DDBJ databases">
        <title>Draft genome sequence of rust myrtle Austropuccinia psidii MF-1, a brazilian biotype.</title>
        <authorList>
            <person name="Quecine M.C."/>
            <person name="Pachon D.M.R."/>
            <person name="Bonatelli M.L."/>
            <person name="Correr F.H."/>
            <person name="Franceschini L.M."/>
            <person name="Leite T.F."/>
            <person name="Margarido G.R.A."/>
            <person name="Almeida C.A."/>
            <person name="Ferrarezi J.A."/>
            <person name="Labate C.A."/>
        </authorList>
    </citation>
    <scope>NUCLEOTIDE SEQUENCE</scope>
    <source>
        <strain evidence="1">MF-1</strain>
    </source>
</reference>
<evidence type="ECO:0000313" key="2">
    <source>
        <dbReference type="Proteomes" id="UP000765509"/>
    </source>
</evidence>
<dbReference type="AlphaFoldDB" id="A0A9Q3Q995"/>
<dbReference type="SUPFAM" id="SSF56672">
    <property type="entry name" value="DNA/RNA polymerases"/>
    <property type="match status" value="1"/>
</dbReference>
<gene>
    <name evidence="1" type="ORF">O181_129908</name>
</gene>
<comment type="caution">
    <text evidence="1">The sequence shown here is derived from an EMBL/GenBank/DDBJ whole genome shotgun (WGS) entry which is preliminary data.</text>
</comment>